<dbReference type="HAMAP" id="MF_00145">
    <property type="entry name" value="Phosphoglyc_kinase"/>
    <property type="match status" value="1"/>
</dbReference>
<accession>A0A1I0N6C0</accession>
<feature type="binding site" evidence="13 14">
    <location>
        <begin position="20"/>
        <end position="22"/>
    </location>
    <ligand>
        <name>substrate</name>
    </ligand>
</feature>
<feature type="binding site" evidence="13 15">
    <location>
        <position position="331"/>
    </location>
    <ligand>
        <name>ATP</name>
        <dbReference type="ChEBI" id="CHEBI:30616"/>
    </ligand>
</feature>
<evidence type="ECO:0000256" key="5">
    <source>
        <dbReference type="ARBA" id="ARBA00013061"/>
    </source>
</evidence>
<feature type="binding site" evidence="13 14">
    <location>
        <begin position="59"/>
        <end position="62"/>
    </location>
    <ligand>
        <name>substrate</name>
    </ligand>
</feature>
<dbReference type="eggNOG" id="arCOG00496">
    <property type="taxonomic scope" value="Archaea"/>
</dbReference>
<keyword evidence="8 13" id="KW-0808">Transferase</keyword>
<dbReference type="Proteomes" id="UP000183275">
    <property type="component" value="Unassembled WGS sequence"/>
</dbReference>
<evidence type="ECO:0000256" key="9">
    <source>
        <dbReference type="ARBA" id="ARBA00022741"/>
    </source>
</evidence>
<proteinExistence type="inferred from homology"/>
<feature type="binding site" evidence="14">
    <location>
        <position position="156"/>
    </location>
    <ligand>
        <name>(2R)-3-phosphoglycerate</name>
        <dbReference type="ChEBI" id="CHEBI:58272"/>
    </ligand>
</feature>
<evidence type="ECO:0000256" key="1">
    <source>
        <dbReference type="ARBA" id="ARBA00000642"/>
    </source>
</evidence>
<dbReference type="GO" id="GO:0006096">
    <property type="term" value="P:glycolytic process"/>
    <property type="evidence" value="ECO:0007669"/>
    <property type="project" value="UniProtKB-UniRule"/>
</dbReference>
<evidence type="ECO:0000256" key="4">
    <source>
        <dbReference type="ARBA" id="ARBA00008982"/>
    </source>
</evidence>
<feature type="binding site" evidence="13 15">
    <location>
        <begin position="356"/>
        <end position="359"/>
    </location>
    <ligand>
        <name>ATP</name>
        <dbReference type="ChEBI" id="CHEBI:30616"/>
    </ligand>
</feature>
<comment type="similarity">
    <text evidence="4 13 16">Belongs to the phosphoglycerate kinase family.</text>
</comment>
<keyword evidence="18" id="KW-1185">Reference proteome</keyword>
<evidence type="ECO:0000256" key="7">
    <source>
        <dbReference type="ARBA" id="ARBA00022490"/>
    </source>
</evidence>
<feature type="binding site" evidence="13">
    <location>
        <position position="36"/>
    </location>
    <ligand>
        <name>substrate</name>
    </ligand>
</feature>
<evidence type="ECO:0000256" key="2">
    <source>
        <dbReference type="ARBA" id="ARBA00004496"/>
    </source>
</evidence>
<reference evidence="18" key="1">
    <citation type="submission" date="2016-10" db="EMBL/GenBank/DDBJ databases">
        <authorList>
            <person name="Varghese N."/>
        </authorList>
    </citation>
    <scope>NUCLEOTIDE SEQUENCE [LARGE SCALE GENOMIC DNA]</scope>
    <source>
        <strain evidence="18">CGMCC 1.12284</strain>
    </source>
</reference>
<dbReference type="AlphaFoldDB" id="A0A1I0N6C0"/>
<dbReference type="FunFam" id="3.40.50.1260:FF:000006">
    <property type="entry name" value="Phosphoglycerate kinase"/>
    <property type="match status" value="1"/>
</dbReference>
<dbReference type="GO" id="GO:0004618">
    <property type="term" value="F:phosphoglycerate kinase activity"/>
    <property type="evidence" value="ECO:0007669"/>
    <property type="project" value="UniProtKB-UniRule"/>
</dbReference>
<dbReference type="GO" id="GO:0043531">
    <property type="term" value="F:ADP binding"/>
    <property type="evidence" value="ECO:0007669"/>
    <property type="project" value="TreeGrafter"/>
</dbReference>
<dbReference type="InterPro" id="IPR001576">
    <property type="entry name" value="Phosphoglycerate_kinase"/>
</dbReference>
<evidence type="ECO:0000256" key="12">
    <source>
        <dbReference type="ARBA" id="ARBA00023152"/>
    </source>
</evidence>
<sequence length="407" mass="43398">MIATLDDLDVEGTTVGVRVDVNSPIDDDGTLADDARLRAHVDTLSELLDRGGRVAVLAHQGRPGGDDFVSLDPHADRLSELLGRPVDYVDATFSAAAREAVSDLENGDCLVLENTRFYSEEYMEFDPERAARTHLVEGLEPVLDAYVNDAFAAAHRSQPSLVGLPTALPSYAGRVMETELDVLGSIEATPEPRVYVLGGAKVPDSIDVAWSVLENDLADHVLTAGVVGNVFLIADGVDLGDASSDFIYDQGYWDEIDRAADLLDAYGDRIALPRDVAVARDDERYELGVNALPPEEGESAMDVGESTLEYYQRILDDAETVILNGPAGVFEDDRFQTGTRRLYGAATDVSTSIVGGGDTASALRRLGVEGFSHVSTGGGAALRMLTAESLPAVSALENAPEQPAADD</sequence>
<organism evidence="17 18">
    <name type="scientific">Natrinema salifodinae</name>
    <dbReference type="NCBI Taxonomy" id="1202768"/>
    <lineage>
        <taxon>Archaea</taxon>
        <taxon>Methanobacteriati</taxon>
        <taxon>Methanobacteriota</taxon>
        <taxon>Stenosarchaea group</taxon>
        <taxon>Halobacteria</taxon>
        <taxon>Halobacteriales</taxon>
        <taxon>Natrialbaceae</taxon>
        <taxon>Natrinema</taxon>
    </lineage>
</organism>
<dbReference type="Pfam" id="PF00162">
    <property type="entry name" value="PGK"/>
    <property type="match status" value="1"/>
</dbReference>
<keyword evidence="12 13" id="KW-0324">Glycolysis</keyword>
<feature type="binding site" evidence="13">
    <location>
        <position position="156"/>
    </location>
    <ligand>
        <name>substrate</name>
    </ligand>
</feature>
<dbReference type="Gene3D" id="3.40.50.1260">
    <property type="entry name" value="Phosphoglycerate kinase, N-terminal domain"/>
    <property type="match status" value="2"/>
</dbReference>
<evidence type="ECO:0000256" key="8">
    <source>
        <dbReference type="ARBA" id="ARBA00022679"/>
    </source>
</evidence>
<evidence type="ECO:0000256" key="10">
    <source>
        <dbReference type="ARBA" id="ARBA00022777"/>
    </source>
</evidence>
<feature type="binding site" evidence="14">
    <location>
        <position position="36"/>
    </location>
    <ligand>
        <name>(2R)-3-phosphoglycerate</name>
        <dbReference type="ChEBI" id="CHEBI:58272"/>
    </ligand>
</feature>
<dbReference type="UniPathway" id="UPA00109">
    <property type="reaction ID" value="UER00185"/>
</dbReference>
<name>A0A1I0N6C0_9EURY</name>
<dbReference type="SUPFAM" id="SSF53748">
    <property type="entry name" value="Phosphoglycerate kinase"/>
    <property type="match status" value="1"/>
</dbReference>
<comment type="subcellular location">
    <subcellularLocation>
        <location evidence="2 13">Cytoplasm</location>
    </subcellularLocation>
</comment>
<comment type="subunit">
    <text evidence="13">Monomer.</text>
</comment>
<evidence type="ECO:0000256" key="16">
    <source>
        <dbReference type="RuleBase" id="RU000532"/>
    </source>
</evidence>
<evidence type="ECO:0000313" key="18">
    <source>
        <dbReference type="Proteomes" id="UP000183275"/>
    </source>
</evidence>
<dbReference type="OrthoDB" id="6575at2157"/>
<gene>
    <name evidence="13" type="primary">pgk</name>
    <name evidence="17" type="ORF">SAMN05216285_1367</name>
</gene>
<protein>
    <recommendedName>
        <fullName evidence="6 13">Phosphoglycerate kinase</fullName>
        <ecNumber evidence="5 13">2.7.2.3</ecNumber>
    </recommendedName>
</protein>
<evidence type="ECO:0000256" key="6">
    <source>
        <dbReference type="ARBA" id="ARBA00016471"/>
    </source>
</evidence>
<dbReference type="PRINTS" id="PR00477">
    <property type="entry name" value="PHGLYCKINASE"/>
</dbReference>
<dbReference type="GO" id="GO:0005524">
    <property type="term" value="F:ATP binding"/>
    <property type="evidence" value="ECO:0007669"/>
    <property type="project" value="UniProtKB-KW"/>
</dbReference>
<feature type="binding site" evidence="13">
    <location>
        <position position="116"/>
    </location>
    <ligand>
        <name>substrate</name>
    </ligand>
</feature>
<evidence type="ECO:0000256" key="3">
    <source>
        <dbReference type="ARBA" id="ARBA00004838"/>
    </source>
</evidence>
<dbReference type="PANTHER" id="PTHR11406">
    <property type="entry name" value="PHOSPHOGLYCERATE KINASE"/>
    <property type="match status" value="1"/>
</dbReference>
<keyword evidence="10 13" id="KW-0418">Kinase</keyword>
<dbReference type="STRING" id="1202768.SAMN05216285_1367"/>
<dbReference type="EMBL" id="FOIS01000002">
    <property type="protein sequence ID" value="SEV96452.1"/>
    <property type="molecule type" value="Genomic_DNA"/>
</dbReference>
<comment type="catalytic activity">
    <reaction evidence="1 13 16">
        <text>(2R)-3-phosphoglycerate + ATP = (2R)-3-phospho-glyceroyl phosphate + ADP</text>
        <dbReference type="Rhea" id="RHEA:14801"/>
        <dbReference type="ChEBI" id="CHEBI:30616"/>
        <dbReference type="ChEBI" id="CHEBI:57604"/>
        <dbReference type="ChEBI" id="CHEBI:58272"/>
        <dbReference type="ChEBI" id="CHEBI:456216"/>
        <dbReference type="EC" id="2.7.2.3"/>
    </reaction>
</comment>
<comment type="pathway">
    <text evidence="3 13">Carbohydrate degradation; glycolysis; pyruvate from D-glyceraldehyde 3-phosphate: step 2/5.</text>
</comment>
<dbReference type="EC" id="2.7.2.3" evidence="5 13"/>
<comment type="caution">
    <text evidence="13">Lacks conserved residue(s) required for the propagation of feature annotation.</text>
</comment>
<dbReference type="GO" id="GO:0006094">
    <property type="term" value="P:gluconeogenesis"/>
    <property type="evidence" value="ECO:0007669"/>
    <property type="project" value="TreeGrafter"/>
</dbReference>
<evidence type="ECO:0000313" key="17">
    <source>
        <dbReference type="EMBL" id="SEV96452.1"/>
    </source>
</evidence>
<evidence type="ECO:0000256" key="11">
    <source>
        <dbReference type="ARBA" id="ARBA00022840"/>
    </source>
</evidence>
<dbReference type="FunFam" id="3.40.50.1260:FF:000012">
    <property type="entry name" value="Phosphoglycerate kinase"/>
    <property type="match status" value="1"/>
</dbReference>
<feature type="binding site" evidence="14">
    <location>
        <position position="116"/>
    </location>
    <ligand>
        <name>(2R)-3-phosphoglycerate</name>
        <dbReference type="ChEBI" id="CHEBI:58272"/>
    </ligand>
</feature>
<dbReference type="RefSeq" id="WP_049992033.1">
    <property type="nucleotide sequence ID" value="NZ_FOIS01000002.1"/>
</dbReference>
<evidence type="ECO:0000256" key="15">
    <source>
        <dbReference type="PIRSR" id="PIRSR000724-2"/>
    </source>
</evidence>
<dbReference type="PANTHER" id="PTHR11406:SF23">
    <property type="entry name" value="PHOSPHOGLYCERATE KINASE 1, CHLOROPLASTIC-RELATED"/>
    <property type="match status" value="1"/>
</dbReference>
<evidence type="ECO:0000256" key="13">
    <source>
        <dbReference type="HAMAP-Rule" id="MF_00145"/>
    </source>
</evidence>
<keyword evidence="9 13" id="KW-0547">Nucleotide-binding</keyword>
<dbReference type="InterPro" id="IPR036043">
    <property type="entry name" value="Phosphoglycerate_kinase_sf"/>
</dbReference>
<dbReference type="PIRSF" id="PIRSF000724">
    <property type="entry name" value="Pgk"/>
    <property type="match status" value="1"/>
</dbReference>
<dbReference type="GO" id="GO:0005829">
    <property type="term" value="C:cytosol"/>
    <property type="evidence" value="ECO:0007669"/>
    <property type="project" value="TreeGrafter"/>
</dbReference>
<keyword evidence="7 13" id="KW-0963">Cytoplasm</keyword>
<evidence type="ECO:0000256" key="14">
    <source>
        <dbReference type="PIRSR" id="PIRSR000724-1"/>
    </source>
</evidence>
<dbReference type="InterPro" id="IPR015824">
    <property type="entry name" value="Phosphoglycerate_kinase_N"/>
</dbReference>
<keyword evidence="11 13" id="KW-0067">ATP-binding</keyword>